<reference evidence="2" key="1">
    <citation type="journal article" date="2019" name="Int. J. Syst. Evol. Microbiol.">
        <title>The Global Catalogue of Microorganisms (GCM) 10K type strain sequencing project: providing services to taxonomists for standard genome sequencing and annotation.</title>
        <authorList>
            <consortium name="The Broad Institute Genomics Platform"/>
            <consortium name="The Broad Institute Genome Sequencing Center for Infectious Disease"/>
            <person name="Wu L."/>
            <person name="Ma J."/>
        </authorList>
    </citation>
    <scope>NUCLEOTIDE SEQUENCE [LARGE SCALE GENOMIC DNA]</scope>
    <source>
        <strain evidence="2">CGMCC 1.15461</strain>
    </source>
</reference>
<accession>A0ABQ1K216</accession>
<dbReference type="Proteomes" id="UP000615760">
    <property type="component" value="Unassembled WGS sequence"/>
</dbReference>
<comment type="caution">
    <text evidence="1">The sequence shown here is derived from an EMBL/GenBank/DDBJ whole genome shotgun (WGS) entry which is preliminary data.</text>
</comment>
<protein>
    <submittedName>
        <fullName evidence="1">Uncharacterized protein</fullName>
    </submittedName>
</protein>
<keyword evidence="2" id="KW-1185">Reference proteome</keyword>
<sequence length="101" mass="12247">MCNKQQIKQKITELEEIKFTYTRFINDLDTQRCVENTTWAEENKKIIKKILQRLYSNLYEDSTDNALKFNKTPKKLKHYSNSYEVSAILHFNNDKRFYITE</sequence>
<gene>
    <name evidence="1" type="ORF">GCM10007424_25250</name>
</gene>
<dbReference type="RefSeq" id="WP_188621676.1">
    <property type="nucleotide sequence ID" value="NZ_BMJE01000007.1"/>
</dbReference>
<evidence type="ECO:0000313" key="1">
    <source>
        <dbReference type="EMBL" id="GGB84171.1"/>
    </source>
</evidence>
<dbReference type="EMBL" id="BMJE01000007">
    <property type="protein sequence ID" value="GGB84171.1"/>
    <property type="molecule type" value="Genomic_DNA"/>
</dbReference>
<evidence type="ECO:0000313" key="2">
    <source>
        <dbReference type="Proteomes" id="UP000615760"/>
    </source>
</evidence>
<proteinExistence type="predicted"/>
<name>A0ABQ1K216_9FLAO</name>
<organism evidence="1 2">
    <name type="scientific">Flavobacterium suaedae</name>
    <dbReference type="NCBI Taxonomy" id="1767027"/>
    <lineage>
        <taxon>Bacteria</taxon>
        <taxon>Pseudomonadati</taxon>
        <taxon>Bacteroidota</taxon>
        <taxon>Flavobacteriia</taxon>
        <taxon>Flavobacteriales</taxon>
        <taxon>Flavobacteriaceae</taxon>
        <taxon>Flavobacterium</taxon>
    </lineage>
</organism>